<protein>
    <submittedName>
        <fullName evidence="2">Antibiotic biosynthesis monooxygenase</fullName>
    </submittedName>
</protein>
<sequence length="91" mass="10247">MAIIVAGKLTLKPGTRDEFIQKAREAISQARELDACEDFSVSADPIDANRVNVFEKWNARRPLDEFKSSGPDNDSFSLVEAFDVHEYEINT</sequence>
<name>A0A3C1KI36_9GAMM</name>
<dbReference type="PROSITE" id="PS51725">
    <property type="entry name" value="ABM"/>
    <property type="match status" value="1"/>
</dbReference>
<dbReference type="Proteomes" id="UP000259273">
    <property type="component" value="Unassembled WGS sequence"/>
</dbReference>
<organism evidence="2 3">
    <name type="scientific">Haliea salexigens</name>
    <dbReference type="NCBI Taxonomy" id="287487"/>
    <lineage>
        <taxon>Bacteria</taxon>
        <taxon>Pseudomonadati</taxon>
        <taxon>Pseudomonadota</taxon>
        <taxon>Gammaproteobacteria</taxon>
        <taxon>Cellvibrionales</taxon>
        <taxon>Halieaceae</taxon>
        <taxon>Haliea</taxon>
    </lineage>
</organism>
<dbReference type="GO" id="GO:0004497">
    <property type="term" value="F:monooxygenase activity"/>
    <property type="evidence" value="ECO:0007669"/>
    <property type="project" value="UniProtKB-KW"/>
</dbReference>
<evidence type="ECO:0000313" key="3">
    <source>
        <dbReference type="Proteomes" id="UP000259273"/>
    </source>
</evidence>
<gene>
    <name evidence="2" type="ORF">DCP75_01160</name>
</gene>
<dbReference type="InterPro" id="IPR011008">
    <property type="entry name" value="Dimeric_a/b-barrel"/>
</dbReference>
<feature type="domain" description="ABM" evidence="1">
    <location>
        <begin position="3"/>
        <end position="91"/>
    </location>
</feature>
<dbReference type="EMBL" id="DMND01000022">
    <property type="protein sequence ID" value="HAN26347.1"/>
    <property type="molecule type" value="Genomic_DNA"/>
</dbReference>
<evidence type="ECO:0000313" key="2">
    <source>
        <dbReference type="EMBL" id="HAN26347.1"/>
    </source>
</evidence>
<keyword evidence="2" id="KW-0560">Oxidoreductase</keyword>
<dbReference type="InterPro" id="IPR007138">
    <property type="entry name" value="ABM_dom"/>
</dbReference>
<proteinExistence type="predicted"/>
<dbReference type="STRING" id="1121937.GCA_000423125_00281"/>
<accession>A0A3C1KI36</accession>
<comment type="caution">
    <text evidence="2">The sequence shown here is derived from an EMBL/GenBank/DDBJ whole genome shotgun (WGS) entry which is preliminary data.</text>
</comment>
<evidence type="ECO:0000259" key="1">
    <source>
        <dbReference type="PROSITE" id="PS51725"/>
    </source>
</evidence>
<dbReference type="AlphaFoldDB" id="A0A3C1KI36"/>
<keyword evidence="2" id="KW-0503">Monooxygenase</keyword>
<dbReference type="SUPFAM" id="SSF54909">
    <property type="entry name" value="Dimeric alpha+beta barrel"/>
    <property type="match status" value="1"/>
</dbReference>
<reference evidence="2 3" key="1">
    <citation type="journal article" date="2018" name="Nat. Biotechnol.">
        <title>A standardized bacterial taxonomy based on genome phylogeny substantially revises the tree of life.</title>
        <authorList>
            <person name="Parks D.H."/>
            <person name="Chuvochina M."/>
            <person name="Waite D.W."/>
            <person name="Rinke C."/>
            <person name="Skarshewski A."/>
            <person name="Chaumeil P.A."/>
            <person name="Hugenholtz P."/>
        </authorList>
    </citation>
    <scope>NUCLEOTIDE SEQUENCE [LARGE SCALE GENOMIC DNA]</scope>
    <source>
        <strain evidence="2">UBA9158</strain>
    </source>
</reference>
<dbReference type="Pfam" id="PF03992">
    <property type="entry name" value="ABM"/>
    <property type="match status" value="1"/>
</dbReference>
<dbReference type="Gene3D" id="3.30.70.100">
    <property type="match status" value="1"/>
</dbReference>